<sequence length="57" mass="6513">MASASHTTVTGVRHLSTQRVLIRHREPTRALFARFQCTPPAEQKQSIYYAATTLLLW</sequence>
<proteinExistence type="predicted"/>
<reference evidence="1 2" key="1">
    <citation type="submission" date="2013-11" db="EMBL/GenBank/DDBJ databases">
        <title>The Genome Sequence of Phytophthora parasitica P1976.</title>
        <authorList>
            <consortium name="The Broad Institute Genomics Platform"/>
            <person name="Russ C."/>
            <person name="Tyler B."/>
            <person name="Panabieres F."/>
            <person name="Shan W."/>
            <person name="Tripathy S."/>
            <person name="Grunwald N."/>
            <person name="Machado M."/>
            <person name="Johnson C.S."/>
            <person name="Walker B."/>
            <person name="Young S."/>
            <person name="Zeng Q."/>
            <person name="Gargeya S."/>
            <person name="Fitzgerald M."/>
            <person name="Haas B."/>
            <person name="Abouelleil A."/>
            <person name="Allen A.W."/>
            <person name="Alvarado L."/>
            <person name="Arachchi H.M."/>
            <person name="Berlin A.M."/>
            <person name="Chapman S.B."/>
            <person name="Gainer-Dewar J."/>
            <person name="Goldberg J."/>
            <person name="Griggs A."/>
            <person name="Gujja S."/>
            <person name="Hansen M."/>
            <person name="Howarth C."/>
            <person name="Imamovic A."/>
            <person name="Ireland A."/>
            <person name="Larimer J."/>
            <person name="McCowan C."/>
            <person name="Murphy C."/>
            <person name="Pearson M."/>
            <person name="Poon T.W."/>
            <person name="Priest M."/>
            <person name="Roberts A."/>
            <person name="Saif S."/>
            <person name="Shea T."/>
            <person name="Sisk P."/>
            <person name="Sykes S."/>
            <person name="Wortman J."/>
            <person name="Nusbaum C."/>
            <person name="Birren B."/>
        </authorList>
    </citation>
    <scope>NUCLEOTIDE SEQUENCE [LARGE SCALE GENOMIC DNA]</scope>
    <source>
        <strain evidence="1 2">P1976</strain>
    </source>
</reference>
<evidence type="ECO:0000313" key="2">
    <source>
        <dbReference type="Proteomes" id="UP000028582"/>
    </source>
</evidence>
<gene>
    <name evidence="1" type="ORF">F444_15309</name>
</gene>
<comment type="caution">
    <text evidence="1">The sequence shown here is derived from an EMBL/GenBank/DDBJ whole genome shotgun (WGS) entry which is preliminary data.</text>
</comment>
<evidence type="ECO:0000313" key="1">
    <source>
        <dbReference type="EMBL" id="ETO67801.1"/>
    </source>
</evidence>
<name>A0A080ZME0_PHYNI</name>
<protein>
    <submittedName>
        <fullName evidence="1">Uncharacterized protein</fullName>
    </submittedName>
</protein>
<dbReference type="Proteomes" id="UP000028582">
    <property type="component" value="Unassembled WGS sequence"/>
</dbReference>
<dbReference type="EMBL" id="ANJA01002834">
    <property type="protein sequence ID" value="ETO67801.1"/>
    <property type="molecule type" value="Genomic_DNA"/>
</dbReference>
<dbReference type="AlphaFoldDB" id="A0A080ZME0"/>
<accession>A0A080ZME0</accession>
<organism evidence="1 2">
    <name type="scientific">Phytophthora nicotianae P1976</name>
    <dbReference type="NCBI Taxonomy" id="1317066"/>
    <lineage>
        <taxon>Eukaryota</taxon>
        <taxon>Sar</taxon>
        <taxon>Stramenopiles</taxon>
        <taxon>Oomycota</taxon>
        <taxon>Peronosporomycetes</taxon>
        <taxon>Peronosporales</taxon>
        <taxon>Peronosporaceae</taxon>
        <taxon>Phytophthora</taxon>
    </lineage>
</organism>